<evidence type="ECO:0000313" key="3">
    <source>
        <dbReference type="Proteomes" id="UP001227230"/>
    </source>
</evidence>
<dbReference type="Gene3D" id="3.30.460.10">
    <property type="entry name" value="Beta Polymerase, domain 2"/>
    <property type="match status" value="1"/>
</dbReference>
<dbReference type="InterPro" id="IPR043519">
    <property type="entry name" value="NT_sf"/>
</dbReference>
<keyword evidence="3" id="KW-1185">Reference proteome</keyword>
<name>A0ABY9D4N1_VITVI</name>
<dbReference type="EMBL" id="CP126660">
    <property type="protein sequence ID" value="WKA01601.1"/>
    <property type="molecule type" value="Genomic_DNA"/>
</dbReference>
<evidence type="ECO:0000313" key="2">
    <source>
        <dbReference type="EMBL" id="WKA01601.1"/>
    </source>
</evidence>
<dbReference type="CDD" id="cd05402">
    <property type="entry name" value="NT_PAP_TUTase"/>
    <property type="match status" value="1"/>
</dbReference>
<gene>
    <name evidence="2" type="ORF">VitviT2T_019873</name>
</gene>
<accession>A0ABY9D4N1</accession>
<protein>
    <recommendedName>
        <fullName evidence="1">Poly(A) polymerase nucleotidyltransferase domain-containing protein</fullName>
    </recommendedName>
</protein>
<feature type="domain" description="Poly(A) polymerase nucleotidyltransferase" evidence="1">
    <location>
        <begin position="2"/>
        <end position="121"/>
    </location>
</feature>
<dbReference type="PANTHER" id="PTHR10682">
    <property type="entry name" value="POLY A POLYMERASE"/>
    <property type="match status" value="1"/>
</dbReference>
<dbReference type="Proteomes" id="UP001227230">
    <property type="component" value="Chromosome 13"/>
</dbReference>
<proteinExistence type="predicted"/>
<sequence>MKQLTRLRWYTDRMVEDANVVLLTFGSYRLRVHGPRIDIDTLCIGPSYDSREEDFFFILHNILADMEEIIELQPIPDVHIPVMKFKFDGISIDLPYASISLLVVPEDLDISDLSVLYNIDEPIT</sequence>
<dbReference type="SUPFAM" id="SSF81301">
    <property type="entry name" value="Nucleotidyltransferase"/>
    <property type="match status" value="1"/>
</dbReference>
<dbReference type="Pfam" id="PF20750">
    <property type="entry name" value="PAP_NTPase"/>
    <property type="match status" value="1"/>
</dbReference>
<dbReference type="PANTHER" id="PTHR10682:SF22">
    <property type="entry name" value="POLYNUCLEOTIDE ADENYLYLTRANSFERASE"/>
    <property type="match status" value="1"/>
</dbReference>
<reference evidence="2 3" key="1">
    <citation type="journal article" date="2023" name="Hortic Res">
        <title>The complete reference genome for grapevine (Vitis vinifera L.) genetics and breeding.</title>
        <authorList>
            <person name="Shi X."/>
            <person name="Cao S."/>
            <person name="Wang X."/>
            <person name="Huang S."/>
            <person name="Wang Y."/>
            <person name="Liu Z."/>
            <person name="Liu W."/>
            <person name="Leng X."/>
            <person name="Peng Y."/>
            <person name="Wang N."/>
            <person name="Wang Y."/>
            <person name="Ma Z."/>
            <person name="Xu X."/>
            <person name="Zhang F."/>
            <person name="Xue H."/>
            <person name="Zhong H."/>
            <person name="Wang Y."/>
            <person name="Zhang K."/>
            <person name="Velt A."/>
            <person name="Avia K."/>
            <person name="Holtgrawe D."/>
            <person name="Grimplet J."/>
            <person name="Matus J.T."/>
            <person name="Ware D."/>
            <person name="Wu X."/>
            <person name="Wang H."/>
            <person name="Liu C."/>
            <person name="Fang Y."/>
            <person name="Rustenholz C."/>
            <person name="Cheng Z."/>
            <person name="Xiao H."/>
            <person name="Zhou Y."/>
        </authorList>
    </citation>
    <scope>NUCLEOTIDE SEQUENCE [LARGE SCALE GENOMIC DNA]</scope>
    <source>
        <strain evidence="3">cv. Pinot noir / PN40024</strain>
        <tissue evidence="2">Leaf</tissue>
    </source>
</reference>
<dbReference type="InterPro" id="IPR048840">
    <property type="entry name" value="PolA_pol_NTPase"/>
</dbReference>
<organism evidence="2 3">
    <name type="scientific">Vitis vinifera</name>
    <name type="common">Grape</name>
    <dbReference type="NCBI Taxonomy" id="29760"/>
    <lineage>
        <taxon>Eukaryota</taxon>
        <taxon>Viridiplantae</taxon>
        <taxon>Streptophyta</taxon>
        <taxon>Embryophyta</taxon>
        <taxon>Tracheophyta</taxon>
        <taxon>Spermatophyta</taxon>
        <taxon>Magnoliopsida</taxon>
        <taxon>eudicotyledons</taxon>
        <taxon>Gunneridae</taxon>
        <taxon>Pentapetalae</taxon>
        <taxon>rosids</taxon>
        <taxon>Vitales</taxon>
        <taxon>Vitaceae</taxon>
        <taxon>Viteae</taxon>
        <taxon>Vitis</taxon>
    </lineage>
</organism>
<evidence type="ECO:0000259" key="1">
    <source>
        <dbReference type="Pfam" id="PF20750"/>
    </source>
</evidence>